<dbReference type="RefSeq" id="WP_146797416.1">
    <property type="nucleotide sequence ID" value="NZ_BARC01000006.1"/>
</dbReference>
<gene>
    <name evidence="2" type="ORF">GWA01_20880</name>
</gene>
<keyword evidence="1" id="KW-0472">Membrane</keyword>
<dbReference type="Proteomes" id="UP000321230">
    <property type="component" value="Unassembled WGS sequence"/>
</dbReference>
<dbReference type="EMBL" id="BJUZ01000002">
    <property type="protein sequence ID" value="GEK94318.1"/>
    <property type="molecule type" value="Genomic_DNA"/>
</dbReference>
<feature type="transmembrane region" description="Helical" evidence="1">
    <location>
        <begin position="26"/>
        <end position="48"/>
    </location>
</feature>
<proteinExistence type="predicted"/>
<keyword evidence="1" id="KW-1133">Transmembrane helix</keyword>
<evidence type="ECO:0008006" key="4">
    <source>
        <dbReference type="Google" id="ProtNLM"/>
    </source>
</evidence>
<comment type="caution">
    <text evidence="2">The sequence shown here is derived from an EMBL/GenBank/DDBJ whole genome shotgun (WGS) entry which is preliminary data.</text>
</comment>
<name>A0A511B1M7_9PROT</name>
<dbReference type="Pfam" id="PF09898">
    <property type="entry name" value="DUF2125"/>
    <property type="match status" value="1"/>
</dbReference>
<organism evidence="2 3">
    <name type="scientific">Gluconobacter wancherniae NBRC 103581</name>
    <dbReference type="NCBI Taxonomy" id="656744"/>
    <lineage>
        <taxon>Bacteria</taxon>
        <taxon>Pseudomonadati</taxon>
        <taxon>Pseudomonadota</taxon>
        <taxon>Alphaproteobacteria</taxon>
        <taxon>Acetobacterales</taxon>
        <taxon>Acetobacteraceae</taxon>
        <taxon>Gluconobacter</taxon>
    </lineage>
</organism>
<reference evidence="2 3" key="1">
    <citation type="submission" date="2019-07" db="EMBL/GenBank/DDBJ databases">
        <title>Whole genome shotgun sequence of Gluconobacter wancherniae NBRC 103581.</title>
        <authorList>
            <person name="Hosoyama A."/>
            <person name="Uohara A."/>
            <person name="Ohji S."/>
            <person name="Ichikawa N."/>
        </authorList>
    </citation>
    <scope>NUCLEOTIDE SEQUENCE [LARGE SCALE GENOMIC DNA]</scope>
    <source>
        <strain evidence="2 3">NBRC 103581</strain>
    </source>
</reference>
<dbReference type="OrthoDB" id="7169664at2"/>
<evidence type="ECO:0000256" key="1">
    <source>
        <dbReference type="SAM" id="Phobius"/>
    </source>
</evidence>
<keyword evidence="1" id="KW-0812">Transmembrane</keyword>
<accession>A0A511B1M7</accession>
<evidence type="ECO:0000313" key="2">
    <source>
        <dbReference type="EMBL" id="GEK94318.1"/>
    </source>
</evidence>
<evidence type="ECO:0000313" key="3">
    <source>
        <dbReference type="Proteomes" id="UP000321230"/>
    </source>
</evidence>
<keyword evidence="3" id="KW-1185">Reference proteome</keyword>
<dbReference type="InterPro" id="IPR018666">
    <property type="entry name" value="DUF2125"/>
</dbReference>
<dbReference type="AlphaFoldDB" id="A0A511B1M7"/>
<protein>
    <recommendedName>
        <fullName evidence="4">DUF2125 domain-containing protein</fullName>
    </recommendedName>
</protein>
<sequence>MRTLVFELWLRLKDKGSRDRLITVRYLHYALYTLLAVTCMLLTDALAWRIAQNRLGASADLVIADARQHGWTISDSGRRKSGWPFGAQLTFDAPHVRPPSRDITAAWAGSALVLGGSWLDWTHQGLAFTLKGRQAFRSVTPDLTLTLTTDTLHGFFLNSGKIHFSGASAHLTAQKNLHIFTEMDLTGFTAQSWVKPSAGPTETRTGLRLSAKHLSGSGLLAGWSGTVDDLDIAVSLAGTQNRHSSLVSMSGYSALLLQHCRASIHRQDRNPTIDLSARLSMPNLDGTATLRIFQWHDAAHLLLESPILQSQLPPKFQEELAAFVQDGDSSASYPRGRPIMLPIDVHQGTPTFGNTKILSIITRMFDASHRQG</sequence>